<dbReference type="AlphaFoldDB" id="W4QGI5"/>
<reference evidence="1" key="1">
    <citation type="journal article" date="2014" name="Genome Announc.">
        <title>Draft Genome Sequences of Three Alkaliphilic Bacillus Strains, Bacillus wakoensis JCM 9140T, Bacillus akibai JCM 9157T, and Bacillus hemicellulosilyticus JCM 9152T.</title>
        <authorList>
            <person name="Yuki M."/>
            <person name="Oshima K."/>
            <person name="Suda W."/>
            <person name="Oshida Y."/>
            <person name="Kitamura K."/>
            <person name="Iida T."/>
            <person name="Hattori M."/>
            <person name="Ohkuma M."/>
        </authorList>
    </citation>
    <scope>NUCLEOTIDE SEQUENCE [LARGE SCALE GENOMIC DNA]</scope>
    <source>
        <strain evidence="1">JCM 9152</strain>
    </source>
</reference>
<keyword evidence="2" id="KW-1185">Reference proteome</keyword>
<evidence type="ECO:0000313" key="1">
    <source>
        <dbReference type="EMBL" id="GAE31201.1"/>
    </source>
</evidence>
<sequence>MRNSFIDVEFSDIYIKLSKASLHQFIKRMMNQHYSLYWRYDAKTIYLMIERDESVHELPFLRNTEFLTLSAESIYIYDEGLASALESLLQHEKGNGIVKRSTDGPLYITSYQSGDIESMIEIDGSEKVMMNQNGSMIQYKGNDKSLNAKTIYNVMNLEIDYVLMELHEALESSDESMVETHKRKLRRLLSRREQVEQLL</sequence>
<dbReference type="EMBL" id="BAUU01000017">
    <property type="protein sequence ID" value="GAE31201.1"/>
    <property type="molecule type" value="Genomic_DNA"/>
</dbReference>
<proteinExistence type="predicted"/>
<evidence type="ECO:0000313" key="2">
    <source>
        <dbReference type="Proteomes" id="UP000018895"/>
    </source>
</evidence>
<gene>
    <name evidence="1" type="ORF">JCM9152_2654</name>
</gene>
<dbReference type="OrthoDB" id="2828299at2"/>
<dbReference type="STRING" id="1236971.JCM9152_2654"/>
<accession>W4QGI5</accession>
<dbReference type="Proteomes" id="UP000018895">
    <property type="component" value="Unassembled WGS sequence"/>
</dbReference>
<comment type="caution">
    <text evidence="1">The sequence shown here is derived from an EMBL/GenBank/DDBJ whole genome shotgun (WGS) entry which is preliminary data.</text>
</comment>
<organism evidence="1 2">
    <name type="scientific">Halalkalibacter hemicellulosilyticusJCM 9152</name>
    <dbReference type="NCBI Taxonomy" id="1236971"/>
    <lineage>
        <taxon>Bacteria</taxon>
        <taxon>Bacillati</taxon>
        <taxon>Bacillota</taxon>
        <taxon>Bacilli</taxon>
        <taxon>Bacillales</taxon>
        <taxon>Bacillaceae</taxon>
        <taxon>Halalkalibacter</taxon>
    </lineage>
</organism>
<protein>
    <submittedName>
        <fullName evidence="1">Uncharacterized protein</fullName>
    </submittedName>
</protein>
<dbReference type="RefSeq" id="WP_035344514.1">
    <property type="nucleotide sequence ID" value="NZ_BAUU01000017.1"/>
</dbReference>
<name>W4QGI5_9BACI</name>